<protein>
    <submittedName>
        <fullName evidence="3">Uncharacterized protein</fullName>
    </submittedName>
</protein>
<evidence type="ECO:0000313" key="3">
    <source>
        <dbReference type="EMBL" id="SET35466.1"/>
    </source>
</evidence>
<name>A0A1I0DT39_9BACT</name>
<feature type="region of interest" description="Disordered" evidence="1">
    <location>
        <begin position="74"/>
        <end position="178"/>
    </location>
</feature>
<feature type="chain" id="PRO_5011457968" evidence="2">
    <location>
        <begin position="22"/>
        <end position="178"/>
    </location>
</feature>
<reference evidence="4" key="1">
    <citation type="submission" date="2016-10" db="EMBL/GenBank/DDBJ databases">
        <authorList>
            <person name="Varghese N."/>
            <person name="Submissions S."/>
        </authorList>
    </citation>
    <scope>NUCLEOTIDE SEQUENCE [LARGE SCALE GENOMIC DNA]</scope>
    <source>
        <strain evidence="4">DSM 16858</strain>
    </source>
</reference>
<organism evidence="3 4">
    <name type="scientific">Stigmatella erecta</name>
    <dbReference type="NCBI Taxonomy" id="83460"/>
    <lineage>
        <taxon>Bacteria</taxon>
        <taxon>Pseudomonadati</taxon>
        <taxon>Myxococcota</taxon>
        <taxon>Myxococcia</taxon>
        <taxon>Myxococcales</taxon>
        <taxon>Cystobacterineae</taxon>
        <taxon>Archangiaceae</taxon>
        <taxon>Stigmatella</taxon>
    </lineage>
</organism>
<dbReference type="Proteomes" id="UP000199181">
    <property type="component" value="Unassembled WGS sequence"/>
</dbReference>
<gene>
    <name evidence="3" type="ORF">SAMN05443639_102669</name>
</gene>
<feature type="compositionally biased region" description="Basic and acidic residues" evidence="1">
    <location>
        <begin position="158"/>
        <end position="178"/>
    </location>
</feature>
<feature type="compositionally biased region" description="Acidic residues" evidence="1">
    <location>
        <begin position="135"/>
        <end position="144"/>
    </location>
</feature>
<evidence type="ECO:0000256" key="1">
    <source>
        <dbReference type="SAM" id="MobiDB-lite"/>
    </source>
</evidence>
<accession>A0A1I0DT39</accession>
<keyword evidence="2" id="KW-0732">Signal</keyword>
<proteinExistence type="predicted"/>
<keyword evidence="4" id="KW-1185">Reference proteome</keyword>
<dbReference type="AlphaFoldDB" id="A0A1I0DT39"/>
<sequence length="178" mass="19096">MAAMRPLLPLLLVLLAGPAAAQKSGAAIRCKEDHTACKEDCTIEFGGSSRTYNKLGTCLQKCANTFGECKERHFSLQQNDIEPSRMSSPPPPPEEPPERSSSTSTSDLDEDAAPSSTGRKGVYRASEAAPPAPAPEEEELEPLSEEAAPAPPPKPAPKRPEAPKEPPKPKKKDLSEWD</sequence>
<dbReference type="EMBL" id="FOIJ01000002">
    <property type="protein sequence ID" value="SET35466.1"/>
    <property type="molecule type" value="Genomic_DNA"/>
</dbReference>
<feature type="signal peptide" evidence="2">
    <location>
        <begin position="1"/>
        <end position="21"/>
    </location>
</feature>
<evidence type="ECO:0000313" key="4">
    <source>
        <dbReference type="Proteomes" id="UP000199181"/>
    </source>
</evidence>
<evidence type="ECO:0000256" key="2">
    <source>
        <dbReference type="SAM" id="SignalP"/>
    </source>
</evidence>